<dbReference type="InterPro" id="IPR027417">
    <property type="entry name" value="P-loop_NTPase"/>
</dbReference>
<accession>A0A3L7A6L1</accession>
<evidence type="ECO:0000313" key="4">
    <source>
        <dbReference type="EMBL" id="RLP75966.1"/>
    </source>
</evidence>
<dbReference type="RefSeq" id="WP_121648251.1">
    <property type="nucleotide sequence ID" value="NZ_RCUX01000005.1"/>
</dbReference>
<dbReference type="EMBL" id="RCUX01000005">
    <property type="protein sequence ID" value="RLP75966.1"/>
    <property type="molecule type" value="Genomic_DNA"/>
</dbReference>
<dbReference type="GO" id="GO:0005886">
    <property type="term" value="C:plasma membrane"/>
    <property type="evidence" value="ECO:0007669"/>
    <property type="project" value="TreeGrafter"/>
</dbReference>
<dbReference type="GO" id="GO:0022857">
    <property type="term" value="F:transmembrane transporter activity"/>
    <property type="evidence" value="ECO:0007669"/>
    <property type="project" value="TreeGrafter"/>
</dbReference>
<reference evidence="4 5" key="1">
    <citation type="submission" date="2018-10" db="EMBL/GenBank/DDBJ databases">
        <authorList>
            <person name="Li J."/>
        </authorList>
    </citation>
    <scope>NUCLEOTIDE SEQUENCE [LARGE SCALE GENOMIC DNA]</scope>
    <source>
        <strain evidence="4 5">IF 016277</strain>
    </source>
</reference>
<dbReference type="SMART" id="SM00382">
    <property type="entry name" value="AAA"/>
    <property type="match status" value="1"/>
</dbReference>
<keyword evidence="2 4" id="KW-0067">ATP-binding</keyword>
<name>A0A3L7A6L1_9MICO</name>
<dbReference type="InterPro" id="IPR017871">
    <property type="entry name" value="ABC_transporter-like_CS"/>
</dbReference>
<dbReference type="PROSITE" id="PS00211">
    <property type="entry name" value="ABC_TRANSPORTER_1"/>
    <property type="match status" value="1"/>
</dbReference>
<evidence type="ECO:0000259" key="3">
    <source>
        <dbReference type="PROSITE" id="PS50893"/>
    </source>
</evidence>
<gene>
    <name evidence="4" type="ORF">D9V32_07340</name>
</gene>
<proteinExistence type="predicted"/>
<feature type="domain" description="ABC transporter" evidence="3">
    <location>
        <begin position="3"/>
        <end position="212"/>
    </location>
</feature>
<sequence>MRVAISHAAISFGRRDVFSHLSATIEPSQITTITGPSGSGKSSLLAAIGGYLPLTSGHITITDSLGRTVPEHTSITAWVTQGTNALPHRSVLDNVMMGSLSAGEPRQRARERAHDLLATVRIAHLATFRAKLLSGGELQRLALARALATNRPLLLADEPSSSLDLANTLALAEILRALSTTATIIIATHDPVLVASGDATIDIRDASEHRET</sequence>
<dbReference type="OrthoDB" id="4425833at2"/>
<dbReference type="SUPFAM" id="SSF52540">
    <property type="entry name" value="P-loop containing nucleoside triphosphate hydrolases"/>
    <property type="match status" value="1"/>
</dbReference>
<dbReference type="InterPro" id="IPR003593">
    <property type="entry name" value="AAA+_ATPase"/>
</dbReference>
<evidence type="ECO:0000256" key="2">
    <source>
        <dbReference type="ARBA" id="ARBA00022840"/>
    </source>
</evidence>
<dbReference type="AlphaFoldDB" id="A0A3L7A6L1"/>
<dbReference type="Pfam" id="PF00005">
    <property type="entry name" value="ABC_tran"/>
    <property type="match status" value="1"/>
</dbReference>
<dbReference type="GO" id="GO:0005524">
    <property type="term" value="F:ATP binding"/>
    <property type="evidence" value="ECO:0007669"/>
    <property type="project" value="UniProtKB-KW"/>
</dbReference>
<protein>
    <submittedName>
        <fullName evidence="4">ATP-binding cassette domain-containing protein</fullName>
    </submittedName>
</protein>
<dbReference type="InterPro" id="IPR015854">
    <property type="entry name" value="ABC_transpr_LolD-like"/>
</dbReference>
<dbReference type="InterPro" id="IPR003439">
    <property type="entry name" value="ABC_transporter-like_ATP-bd"/>
</dbReference>
<keyword evidence="1" id="KW-0547">Nucleotide-binding</keyword>
<dbReference type="PROSITE" id="PS50893">
    <property type="entry name" value="ABC_TRANSPORTER_2"/>
    <property type="match status" value="1"/>
</dbReference>
<dbReference type="Proteomes" id="UP000272503">
    <property type="component" value="Unassembled WGS sequence"/>
</dbReference>
<dbReference type="PANTHER" id="PTHR24220">
    <property type="entry name" value="IMPORT ATP-BINDING PROTEIN"/>
    <property type="match status" value="1"/>
</dbReference>
<organism evidence="4 5">
    <name type="scientific">Mycetocola tolaasinivorans</name>
    <dbReference type="NCBI Taxonomy" id="76635"/>
    <lineage>
        <taxon>Bacteria</taxon>
        <taxon>Bacillati</taxon>
        <taxon>Actinomycetota</taxon>
        <taxon>Actinomycetes</taxon>
        <taxon>Micrococcales</taxon>
        <taxon>Microbacteriaceae</taxon>
        <taxon>Mycetocola</taxon>
    </lineage>
</organism>
<keyword evidence="5" id="KW-1185">Reference proteome</keyword>
<comment type="caution">
    <text evidence="4">The sequence shown here is derived from an EMBL/GenBank/DDBJ whole genome shotgun (WGS) entry which is preliminary data.</text>
</comment>
<dbReference type="Gene3D" id="3.40.50.300">
    <property type="entry name" value="P-loop containing nucleotide triphosphate hydrolases"/>
    <property type="match status" value="1"/>
</dbReference>
<dbReference type="GO" id="GO:0016887">
    <property type="term" value="F:ATP hydrolysis activity"/>
    <property type="evidence" value="ECO:0007669"/>
    <property type="project" value="InterPro"/>
</dbReference>
<evidence type="ECO:0000313" key="5">
    <source>
        <dbReference type="Proteomes" id="UP000272503"/>
    </source>
</evidence>
<evidence type="ECO:0000256" key="1">
    <source>
        <dbReference type="ARBA" id="ARBA00022741"/>
    </source>
</evidence>